<organism evidence="1 2">
    <name type="scientific">Nocardia bovistercoris</name>
    <dbReference type="NCBI Taxonomy" id="2785916"/>
    <lineage>
        <taxon>Bacteria</taxon>
        <taxon>Bacillati</taxon>
        <taxon>Actinomycetota</taxon>
        <taxon>Actinomycetes</taxon>
        <taxon>Mycobacteriales</taxon>
        <taxon>Nocardiaceae</taxon>
        <taxon>Nocardia</taxon>
    </lineage>
</organism>
<keyword evidence="2" id="KW-1185">Reference proteome</keyword>
<accession>A0A931I6J0</accession>
<dbReference type="AlphaFoldDB" id="A0A931I6J0"/>
<dbReference type="Proteomes" id="UP000655751">
    <property type="component" value="Unassembled WGS sequence"/>
</dbReference>
<dbReference type="EMBL" id="JADMLG010000001">
    <property type="protein sequence ID" value="MBH0774823.1"/>
    <property type="molecule type" value="Genomic_DNA"/>
</dbReference>
<proteinExistence type="predicted"/>
<gene>
    <name evidence="1" type="ORF">IT779_00800</name>
</gene>
<reference evidence="1" key="1">
    <citation type="submission" date="2020-11" db="EMBL/GenBank/DDBJ databases">
        <title>Nocardia NEAU-351.nov., a novel actinomycete isolated from the cow dung.</title>
        <authorList>
            <person name="Zhang X."/>
        </authorList>
    </citation>
    <scope>NUCLEOTIDE SEQUENCE</scope>
    <source>
        <strain evidence="1">NEAU-351</strain>
    </source>
</reference>
<evidence type="ECO:0000313" key="1">
    <source>
        <dbReference type="EMBL" id="MBH0774823.1"/>
    </source>
</evidence>
<evidence type="ECO:0000313" key="2">
    <source>
        <dbReference type="Proteomes" id="UP000655751"/>
    </source>
</evidence>
<dbReference type="RefSeq" id="WP_196147184.1">
    <property type="nucleotide sequence ID" value="NZ_JADMLG010000001.1"/>
</dbReference>
<sequence>MIDSSPAPSAKGELPVATLAAEIPTPSAGQVRAMTTVAVDPVLSVPSGHRTAAFSGLESR</sequence>
<comment type="caution">
    <text evidence="1">The sequence shown here is derived from an EMBL/GenBank/DDBJ whole genome shotgun (WGS) entry which is preliminary data.</text>
</comment>
<protein>
    <submittedName>
        <fullName evidence="1">Uncharacterized protein</fullName>
    </submittedName>
</protein>
<name>A0A931I6J0_9NOCA</name>